<reference evidence="3" key="2">
    <citation type="submission" date="2016-01" db="EMBL/GenBank/DDBJ databases">
        <title>Draft Genome Sequence of Paenibacillus amylolyticus Heshi-A3 that Was Isolated from Fermented Rice Bran with Aging Salted Mackerel, Which Was Named Heshiko as Traditional Fermented Seafood in Japan.</title>
        <authorList>
            <person name="Akuzawa S."/>
            <person name="Nakagawa J."/>
            <person name="Kanekatsu T."/>
            <person name="Kubota E."/>
            <person name="Ohtake R."/>
            <person name="Suzuki T."/>
            <person name="Kanesaki Y."/>
        </authorList>
    </citation>
    <scope>NUCLEOTIDE SEQUENCE [LARGE SCALE GENOMIC DNA]</scope>
    <source>
        <strain evidence="3">Heshi-A3</strain>
    </source>
</reference>
<proteinExistence type="predicted"/>
<protein>
    <submittedName>
        <fullName evidence="2">Phospholipid N-methyltransferase</fullName>
    </submittedName>
</protein>
<name>A0A117I3R0_PAEAM</name>
<keyword evidence="2" id="KW-0808">Transferase</keyword>
<dbReference type="Gene3D" id="3.40.50.150">
    <property type="entry name" value="Vaccinia Virus protein VP39"/>
    <property type="match status" value="1"/>
</dbReference>
<reference evidence="2 3" key="1">
    <citation type="journal article" date="2016" name="Genome Announc.">
        <title>Draft Genome Sequence of Paenibacillus amylolyticus Heshi-A3, Isolated from Fermented Rice Bran in a Japanese Fermented Seafood Dish.</title>
        <authorList>
            <person name="Akuzawa S."/>
            <person name="Nagaoka J."/>
            <person name="Kanekatsu M."/>
            <person name="Kubota E."/>
            <person name="Ohtake R."/>
            <person name="Suzuki T."/>
            <person name="Kanesaki Y."/>
        </authorList>
    </citation>
    <scope>NUCLEOTIDE SEQUENCE [LARGE SCALE GENOMIC DNA]</scope>
    <source>
        <strain evidence="2 3">Heshi-A3</strain>
    </source>
</reference>
<feature type="domain" description="Methyltransferase" evidence="1">
    <location>
        <begin position="46"/>
        <end position="143"/>
    </location>
</feature>
<evidence type="ECO:0000259" key="1">
    <source>
        <dbReference type="Pfam" id="PF13649"/>
    </source>
</evidence>
<dbReference type="AlphaFoldDB" id="A0A117I3R0"/>
<gene>
    <name evidence="2" type="ORF">PAHA3_5863</name>
</gene>
<accession>A0A117I3R0</accession>
<dbReference type="InterPro" id="IPR029063">
    <property type="entry name" value="SAM-dependent_MTases_sf"/>
</dbReference>
<comment type="caution">
    <text evidence="2">The sequence shown here is derived from an EMBL/GenBank/DDBJ whole genome shotgun (WGS) entry which is preliminary data.</text>
</comment>
<keyword evidence="2" id="KW-0489">Methyltransferase</keyword>
<evidence type="ECO:0000313" key="2">
    <source>
        <dbReference type="EMBL" id="GAS85729.1"/>
    </source>
</evidence>
<dbReference type="GO" id="GO:0008168">
    <property type="term" value="F:methyltransferase activity"/>
    <property type="evidence" value="ECO:0007669"/>
    <property type="project" value="UniProtKB-KW"/>
</dbReference>
<dbReference type="Pfam" id="PF13649">
    <property type="entry name" value="Methyltransf_25"/>
    <property type="match status" value="1"/>
</dbReference>
<sequence length="199" mass="22995">MKTSEPLLFLQGFLKNPKRVGSVLPSSKSLAQKIVQSVRWDEIRTIAELGPGTGAITRLIRAQLPKSATVFLFERDPKMRSNLKKTYPEFMFHSNASYLLKRINQEHVHQLDSIICGLPFFNFSREMRHNILSQIHTALRPGGTLVLYQYSLHMKKQLAELFEMEKIQFVPFSFPPVFVYICRKKEEEGHGETRELGET</sequence>
<dbReference type="EMBL" id="BCNV01000011">
    <property type="protein sequence ID" value="GAS85729.1"/>
    <property type="molecule type" value="Genomic_DNA"/>
</dbReference>
<evidence type="ECO:0000313" key="3">
    <source>
        <dbReference type="Proteomes" id="UP000069697"/>
    </source>
</evidence>
<dbReference type="CDD" id="cd02440">
    <property type="entry name" value="AdoMet_MTases"/>
    <property type="match status" value="1"/>
</dbReference>
<dbReference type="Proteomes" id="UP000069697">
    <property type="component" value="Unassembled WGS sequence"/>
</dbReference>
<dbReference type="RefSeq" id="WP_062838020.1">
    <property type="nucleotide sequence ID" value="NZ_BCNV01000011.1"/>
</dbReference>
<dbReference type="SUPFAM" id="SSF53335">
    <property type="entry name" value="S-adenosyl-L-methionine-dependent methyltransferases"/>
    <property type="match status" value="1"/>
</dbReference>
<organism evidence="2 3">
    <name type="scientific">Paenibacillus amylolyticus</name>
    <dbReference type="NCBI Taxonomy" id="1451"/>
    <lineage>
        <taxon>Bacteria</taxon>
        <taxon>Bacillati</taxon>
        <taxon>Bacillota</taxon>
        <taxon>Bacilli</taxon>
        <taxon>Bacillales</taxon>
        <taxon>Paenibacillaceae</taxon>
        <taxon>Paenibacillus</taxon>
    </lineage>
</organism>
<dbReference type="GO" id="GO:0032259">
    <property type="term" value="P:methylation"/>
    <property type="evidence" value="ECO:0007669"/>
    <property type="project" value="UniProtKB-KW"/>
</dbReference>
<dbReference type="InterPro" id="IPR041698">
    <property type="entry name" value="Methyltransf_25"/>
</dbReference>